<feature type="transmembrane region" description="Helical" evidence="9">
    <location>
        <begin position="121"/>
        <end position="139"/>
    </location>
</feature>
<sequence>MNDLLRLRQEAAGSPTDSEGEPPARDRSPVQDGVPARGRVRLWHLVAGGALLVLSAFGSLFVGVADVTPWGLLYADSAEVLVFLESRVPRLSAILLAGTGMSVAGLVMMHITRNRFVSPSTAGTTESASLGVLVATVFAGSEAVFVKMGIAVVFALAGTFLFLAFLRRLTFGDMLLVPLVGIMFGAVIGSVTTFFAYRADLLQTLAAWTGGDFSGVLRGRYELLWLAGAVTLLGYLYADRFTVAGMGRSFAINLGVAYDRVVNAGLVLVAVITAVVVVTVGDIPFLGLIVPNLVTIVLGDNLRRVLPVTALTGAFFVLVCDVIGRLIRFPYEIPVATVVGVLGAGVFLALVLKNRNRTV</sequence>
<evidence type="ECO:0000313" key="11">
    <source>
        <dbReference type="Proteomes" id="UP001589870"/>
    </source>
</evidence>
<feature type="transmembrane region" description="Helical" evidence="9">
    <location>
        <begin position="42"/>
        <end position="64"/>
    </location>
</feature>
<organism evidence="10 11">
    <name type="scientific">Sphaerimonospora cavernae</name>
    <dbReference type="NCBI Taxonomy" id="1740611"/>
    <lineage>
        <taxon>Bacteria</taxon>
        <taxon>Bacillati</taxon>
        <taxon>Actinomycetota</taxon>
        <taxon>Actinomycetes</taxon>
        <taxon>Streptosporangiales</taxon>
        <taxon>Streptosporangiaceae</taxon>
        <taxon>Sphaerimonospora</taxon>
    </lineage>
</organism>
<evidence type="ECO:0000256" key="8">
    <source>
        <dbReference type="SAM" id="MobiDB-lite"/>
    </source>
</evidence>
<evidence type="ECO:0000256" key="5">
    <source>
        <dbReference type="ARBA" id="ARBA00022692"/>
    </source>
</evidence>
<dbReference type="InterPro" id="IPR000522">
    <property type="entry name" value="ABC_transptr_permease_BtuC"/>
</dbReference>
<evidence type="ECO:0000256" key="6">
    <source>
        <dbReference type="ARBA" id="ARBA00022989"/>
    </source>
</evidence>
<feature type="transmembrane region" description="Helical" evidence="9">
    <location>
        <begin position="306"/>
        <end position="327"/>
    </location>
</feature>
<dbReference type="Gene3D" id="1.10.3470.10">
    <property type="entry name" value="ABC transporter involved in vitamin B12 uptake, BtuC"/>
    <property type="match status" value="1"/>
</dbReference>
<dbReference type="SUPFAM" id="SSF81345">
    <property type="entry name" value="ABC transporter involved in vitamin B12 uptake, BtuC"/>
    <property type="match status" value="1"/>
</dbReference>
<feature type="transmembrane region" description="Helical" evidence="9">
    <location>
        <begin position="250"/>
        <end position="277"/>
    </location>
</feature>
<keyword evidence="7 9" id="KW-0472">Membrane</keyword>
<keyword evidence="3" id="KW-0813">Transport</keyword>
<dbReference type="CDD" id="cd06550">
    <property type="entry name" value="TM_ABC_iron-siderophores_like"/>
    <property type="match status" value="1"/>
</dbReference>
<evidence type="ECO:0000256" key="7">
    <source>
        <dbReference type="ARBA" id="ARBA00023136"/>
    </source>
</evidence>
<comment type="similarity">
    <text evidence="2">Belongs to the binding-protein-dependent transport system permease family. FecCD subfamily.</text>
</comment>
<evidence type="ECO:0000256" key="2">
    <source>
        <dbReference type="ARBA" id="ARBA00007935"/>
    </source>
</evidence>
<feature type="transmembrane region" description="Helical" evidence="9">
    <location>
        <begin position="333"/>
        <end position="352"/>
    </location>
</feature>
<evidence type="ECO:0000256" key="4">
    <source>
        <dbReference type="ARBA" id="ARBA00022475"/>
    </source>
</evidence>
<name>A0ABV6U371_9ACTN</name>
<dbReference type="EMBL" id="JBHMQT010000018">
    <property type="protein sequence ID" value="MFC0862878.1"/>
    <property type="molecule type" value="Genomic_DNA"/>
</dbReference>
<dbReference type="Pfam" id="PF01032">
    <property type="entry name" value="FecCD"/>
    <property type="match status" value="1"/>
</dbReference>
<comment type="subcellular location">
    <subcellularLocation>
        <location evidence="1">Cell membrane</location>
        <topology evidence="1">Multi-pass membrane protein</topology>
    </subcellularLocation>
</comment>
<reference evidence="10 11" key="1">
    <citation type="submission" date="2024-09" db="EMBL/GenBank/DDBJ databases">
        <authorList>
            <person name="Sun Q."/>
            <person name="Mori K."/>
        </authorList>
    </citation>
    <scope>NUCLEOTIDE SEQUENCE [LARGE SCALE GENOMIC DNA]</scope>
    <source>
        <strain evidence="10 11">TBRC 1851</strain>
    </source>
</reference>
<feature type="transmembrane region" description="Helical" evidence="9">
    <location>
        <begin position="283"/>
        <end position="299"/>
    </location>
</feature>
<dbReference type="RefSeq" id="WP_394301066.1">
    <property type="nucleotide sequence ID" value="NZ_JBHMQT010000018.1"/>
</dbReference>
<feature type="transmembrane region" description="Helical" evidence="9">
    <location>
        <begin position="91"/>
        <end position="109"/>
    </location>
</feature>
<protein>
    <submittedName>
        <fullName evidence="10">ABC transporter permease</fullName>
    </submittedName>
</protein>
<evidence type="ECO:0000256" key="3">
    <source>
        <dbReference type="ARBA" id="ARBA00022448"/>
    </source>
</evidence>
<dbReference type="PANTHER" id="PTHR30472">
    <property type="entry name" value="FERRIC ENTEROBACTIN TRANSPORT SYSTEM PERMEASE PROTEIN"/>
    <property type="match status" value="1"/>
</dbReference>
<dbReference type="InterPro" id="IPR037294">
    <property type="entry name" value="ABC_BtuC-like"/>
</dbReference>
<gene>
    <name evidence="10" type="ORF">ACFHYQ_11300</name>
</gene>
<keyword evidence="5 9" id="KW-0812">Transmembrane</keyword>
<feature type="transmembrane region" description="Helical" evidence="9">
    <location>
        <begin position="175"/>
        <end position="199"/>
    </location>
</feature>
<feature type="region of interest" description="Disordered" evidence="8">
    <location>
        <begin position="8"/>
        <end position="33"/>
    </location>
</feature>
<proteinExistence type="inferred from homology"/>
<keyword evidence="4" id="KW-1003">Cell membrane</keyword>
<dbReference type="Proteomes" id="UP001589870">
    <property type="component" value="Unassembled WGS sequence"/>
</dbReference>
<keyword evidence="6 9" id="KW-1133">Transmembrane helix</keyword>
<evidence type="ECO:0000256" key="1">
    <source>
        <dbReference type="ARBA" id="ARBA00004651"/>
    </source>
</evidence>
<accession>A0ABV6U371</accession>
<comment type="caution">
    <text evidence="10">The sequence shown here is derived from an EMBL/GenBank/DDBJ whole genome shotgun (WGS) entry which is preliminary data.</text>
</comment>
<keyword evidence="11" id="KW-1185">Reference proteome</keyword>
<evidence type="ECO:0000256" key="9">
    <source>
        <dbReference type="SAM" id="Phobius"/>
    </source>
</evidence>
<feature type="transmembrane region" description="Helical" evidence="9">
    <location>
        <begin position="145"/>
        <end position="166"/>
    </location>
</feature>
<feature type="transmembrane region" description="Helical" evidence="9">
    <location>
        <begin position="219"/>
        <end position="238"/>
    </location>
</feature>
<evidence type="ECO:0000313" key="10">
    <source>
        <dbReference type="EMBL" id="MFC0862878.1"/>
    </source>
</evidence>
<dbReference type="PANTHER" id="PTHR30472:SF27">
    <property type="entry name" value="PETROBACTIN IMPORT SYSTEM PERMEASE PROTEIN YCLN"/>
    <property type="match status" value="1"/>
</dbReference>